<protein>
    <submittedName>
        <fullName evidence="3">Uncharacterized protein</fullName>
    </submittedName>
</protein>
<keyword evidence="1" id="KW-0472">Membrane</keyword>
<dbReference type="AlphaFoldDB" id="A0A914VTD7"/>
<feature type="transmembrane region" description="Helical" evidence="1">
    <location>
        <begin position="111"/>
        <end position="134"/>
    </location>
</feature>
<dbReference type="WBParaSite" id="PSAMB.scaffold2460size23084.g17947.t1">
    <property type="protein sequence ID" value="PSAMB.scaffold2460size23084.g17947.t1"/>
    <property type="gene ID" value="PSAMB.scaffold2460size23084.g17947"/>
</dbReference>
<organism evidence="2 3">
    <name type="scientific">Plectus sambesii</name>
    <dbReference type="NCBI Taxonomy" id="2011161"/>
    <lineage>
        <taxon>Eukaryota</taxon>
        <taxon>Metazoa</taxon>
        <taxon>Ecdysozoa</taxon>
        <taxon>Nematoda</taxon>
        <taxon>Chromadorea</taxon>
        <taxon>Plectida</taxon>
        <taxon>Plectina</taxon>
        <taxon>Plectoidea</taxon>
        <taxon>Plectidae</taxon>
        <taxon>Plectus</taxon>
    </lineage>
</organism>
<feature type="transmembrane region" description="Helical" evidence="1">
    <location>
        <begin position="68"/>
        <end position="91"/>
    </location>
</feature>
<sequence length="226" mass="24856">MLALAEKLRGAEEVGSGRAAEDNKWHRPSLASSAARVGAGLLLAYQKRQVVSFLLPARPAKMGAGGGLIAVLYLAIIFESATMGLILNYAILAIVKYAATEVEQREPRNVILITFAVIGLIGHALTIPCLCFAVQTHKAKWLIPYMVWRMLLSLQIAGIAIWQATLWTHPIKKAEMEGHFFQHFVPIAVGAIIVGTLFFAFAMRTHREFSTNRIQRSSASHSDLYS</sequence>
<name>A0A914VTD7_9BILA</name>
<evidence type="ECO:0000313" key="2">
    <source>
        <dbReference type="Proteomes" id="UP000887566"/>
    </source>
</evidence>
<keyword evidence="1" id="KW-1133">Transmembrane helix</keyword>
<feature type="transmembrane region" description="Helical" evidence="1">
    <location>
        <begin position="184"/>
        <end position="203"/>
    </location>
</feature>
<accession>A0A914VTD7</accession>
<proteinExistence type="predicted"/>
<reference evidence="3" key="1">
    <citation type="submission" date="2022-11" db="UniProtKB">
        <authorList>
            <consortium name="WormBaseParasite"/>
        </authorList>
    </citation>
    <scope>IDENTIFICATION</scope>
</reference>
<keyword evidence="1" id="KW-0812">Transmembrane</keyword>
<dbReference type="Proteomes" id="UP000887566">
    <property type="component" value="Unplaced"/>
</dbReference>
<feature type="transmembrane region" description="Helical" evidence="1">
    <location>
        <begin position="146"/>
        <end position="164"/>
    </location>
</feature>
<evidence type="ECO:0000313" key="3">
    <source>
        <dbReference type="WBParaSite" id="PSAMB.scaffold2460size23084.g17947.t1"/>
    </source>
</evidence>
<evidence type="ECO:0000256" key="1">
    <source>
        <dbReference type="SAM" id="Phobius"/>
    </source>
</evidence>
<keyword evidence="2" id="KW-1185">Reference proteome</keyword>